<dbReference type="InterPro" id="IPR005198">
    <property type="entry name" value="Glyco_hydro_76"/>
</dbReference>
<comment type="caution">
    <text evidence="2">The sequence shown here is derived from an EMBL/GenBank/DDBJ whole genome shotgun (WGS) entry which is preliminary data.</text>
</comment>
<dbReference type="Proteomes" id="UP000681967">
    <property type="component" value="Unassembled WGS sequence"/>
</dbReference>
<dbReference type="GO" id="GO:0005615">
    <property type="term" value="C:extracellular space"/>
    <property type="evidence" value="ECO:0007669"/>
    <property type="project" value="TreeGrafter"/>
</dbReference>
<evidence type="ECO:0000313" key="2">
    <source>
        <dbReference type="EMBL" id="CAF3823364.1"/>
    </source>
</evidence>
<name>A0A8S2JSQ5_9BILA</name>
<accession>A0A8S2JSQ5</accession>
<sequence>MKVRRRCRGCCKECGQITALILFASIFIVILLSTFSKTPVDSLNELITDDLPDESNSVFVVDEDDLNDAKITITPNIQLLRSDYFNLTHLTCRYPKLTIDDPEIWKHLKPVKEKKPACEKVQNWVYVDNGTFRISETALQAYGPITCAYHPILRAKDDFSTAEGTRVYPVVDKTPLTSDFFRADCEGKRGSTYSNVHMGIRFDPMLHTRSIQKPMVKNHLGYNILMFGFDSVSRMTFMRFLPKSYSFLIKELGAVVMKGYNIVGDGTPAALLPILTGQTEQELPESRRGHAGAETVDQFPWIWNKLKDNGYVTQWAEDMQGVGTFQYRLKGFKDPPVDHFGRPFYLYAEPKKTPRPLCFGSITRLTAMFNWIRDFFRMYPDQPKFSYLFHSYYSHDSNNHLPLADHELLGFLKMMNTHGYLNRTMLIIMTDHGARFSSLRSTYQGKLEERLPFMSIRMPPEFQDQYPTTMKNLRLNSRRLTTPFDIHETFEHLFEFHSPGPYQSKSNRSFSLFELVPKSRTCTQADAEQHWCACLSWHNISIDEPIIQQFSQAVIDFLNKFVSDHKDECATLSLLQINKANLLDNNEHLLNFVQTSDKDGRVPQFRKGSSKSSNRTRFYQIQLETKPGGAQFEVTAEYDPQRNAFDIEKRHLSRMNNKTDIYAGGDCYDDHQWWLLAWMQIYNINRDIKYLKRAAAIYDIVSKKAWTTATCNGGIQWCPTKDYKNAITNELFLSSSMRLHPYAALLGKSSTYYLDWGLKEWQWLENSGMINSFYLINDGLSSPQRLHIKQRKYLNDDTCVNNNQTTWTYNQGVILSGLALLSNATNNSTLINIAQHIADSTIELLTYSSGILKEPCEPKCDSDQNLFKGIFARHLGYLLPYLTDTFHIQKYALFLQQNAVSLLTTNRCELDGLFDLFWNNNNLSTSCNLSRNTATTSSAFDLFISVANTKQQMLSSKWILLGLGNCMDDSNSSMANFYKNDINETICRATANADNGSVAYDYELKCNGGAFCRIRTLSDRHQTPDGWTYEDGIAHDVTRTNKMSLTNCYLKTDSMERY</sequence>
<keyword evidence="1" id="KW-1133">Transmembrane helix</keyword>
<reference evidence="2" key="1">
    <citation type="submission" date="2021-02" db="EMBL/GenBank/DDBJ databases">
        <authorList>
            <person name="Nowell W R."/>
        </authorList>
    </citation>
    <scope>NUCLEOTIDE SEQUENCE</scope>
</reference>
<keyword evidence="1" id="KW-0472">Membrane</keyword>
<dbReference type="SUPFAM" id="SSF48208">
    <property type="entry name" value="Six-hairpin glycosidases"/>
    <property type="match status" value="1"/>
</dbReference>
<feature type="transmembrane region" description="Helical" evidence="1">
    <location>
        <begin position="14"/>
        <end position="35"/>
    </location>
</feature>
<dbReference type="InterPro" id="IPR004245">
    <property type="entry name" value="DUF229"/>
</dbReference>
<dbReference type="FunFam" id="3.40.720.10:FF:000017">
    <property type="entry name" value="Predicted protein"/>
    <property type="match status" value="1"/>
</dbReference>
<dbReference type="AlphaFoldDB" id="A0A8S2JSQ5"/>
<dbReference type="PANTHER" id="PTHR10974:SF1">
    <property type="entry name" value="FI08016P-RELATED"/>
    <property type="match status" value="1"/>
</dbReference>
<dbReference type="SUPFAM" id="SSF53649">
    <property type="entry name" value="Alkaline phosphatase-like"/>
    <property type="match status" value="1"/>
</dbReference>
<evidence type="ECO:0000313" key="3">
    <source>
        <dbReference type="Proteomes" id="UP000681967"/>
    </source>
</evidence>
<keyword evidence="1" id="KW-0812">Transmembrane</keyword>
<dbReference type="Pfam" id="PF03663">
    <property type="entry name" value="Glyco_hydro_76"/>
    <property type="match status" value="1"/>
</dbReference>
<dbReference type="GO" id="GO:0005975">
    <property type="term" value="P:carbohydrate metabolic process"/>
    <property type="evidence" value="ECO:0007669"/>
    <property type="project" value="InterPro"/>
</dbReference>
<proteinExistence type="predicted"/>
<dbReference type="InterPro" id="IPR017850">
    <property type="entry name" value="Alkaline_phosphatase_core_sf"/>
</dbReference>
<dbReference type="PANTHER" id="PTHR10974">
    <property type="entry name" value="FI08016P-RELATED"/>
    <property type="match status" value="1"/>
</dbReference>
<dbReference type="Pfam" id="PF02995">
    <property type="entry name" value="DUF229"/>
    <property type="match status" value="1"/>
</dbReference>
<dbReference type="CDD" id="cd16021">
    <property type="entry name" value="ALP_like"/>
    <property type="match status" value="1"/>
</dbReference>
<organism evidence="2 3">
    <name type="scientific">Rotaria magnacalcarata</name>
    <dbReference type="NCBI Taxonomy" id="392030"/>
    <lineage>
        <taxon>Eukaryota</taxon>
        <taxon>Metazoa</taxon>
        <taxon>Spiralia</taxon>
        <taxon>Gnathifera</taxon>
        <taxon>Rotifera</taxon>
        <taxon>Eurotatoria</taxon>
        <taxon>Bdelloidea</taxon>
        <taxon>Philodinida</taxon>
        <taxon>Philodinidae</taxon>
        <taxon>Rotaria</taxon>
    </lineage>
</organism>
<protein>
    <submittedName>
        <fullName evidence="2">Uncharacterized protein</fullName>
    </submittedName>
</protein>
<dbReference type="Gene3D" id="1.50.10.20">
    <property type="match status" value="1"/>
</dbReference>
<gene>
    <name evidence="2" type="ORF">BYL167_LOCUS4251</name>
</gene>
<evidence type="ECO:0000256" key="1">
    <source>
        <dbReference type="SAM" id="Phobius"/>
    </source>
</evidence>
<dbReference type="InterPro" id="IPR008928">
    <property type="entry name" value="6-hairpin_glycosidase_sf"/>
</dbReference>
<dbReference type="Gene3D" id="3.40.720.10">
    <property type="entry name" value="Alkaline Phosphatase, subunit A"/>
    <property type="match status" value="1"/>
</dbReference>
<dbReference type="EMBL" id="CAJOBH010000885">
    <property type="protein sequence ID" value="CAF3823364.1"/>
    <property type="molecule type" value="Genomic_DNA"/>
</dbReference>